<organism evidence="2 3">
    <name type="scientific">Diploscapter pachys</name>
    <dbReference type="NCBI Taxonomy" id="2018661"/>
    <lineage>
        <taxon>Eukaryota</taxon>
        <taxon>Metazoa</taxon>
        <taxon>Ecdysozoa</taxon>
        <taxon>Nematoda</taxon>
        <taxon>Chromadorea</taxon>
        <taxon>Rhabditida</taxon>
        <taxon>Rhabditina</taxon>
        <taxon>Rhabditomorpha</taxon>
        <taxon>Rhabditoidea</taxon>
        <taxon>Rhabditidae</taxon>
        <taxon>Diploscapter</taxon>
    </lineage>
</organism>
<dbReference type="Proteomes" id="UP000218231">
    <property type="component" value="Unassembled WGS sequence"/>
</dbReference>
<feature type="transmembrane region" description="Helical" evidence="1">
    <location>
        <begin position="21"/>
        <end position="39"/>
    </location>
</feature>
<sequence>MRAMDRSGLPNYSPKINNFSTLFIVGISVTIATLSVPIYCCMKTTPVNDVRANRIHDPFSWNYTNQNFYFNIDEHVDIDKHADFDKHVDFDNN</sequence>
<protein>
    <submittedName>
        <fullName evidence="2">Uncharacterized protein</fullName>
    </submittedName>
</protein>
<keyword evidence="1" id="KW-0472">Membrane</keyword>
<evidence type="ECO:0000313" key="3">
    <source>
        <dbReference type="Proteomes" id="UP000218231"/>
    </source>
</evidence>
<dbReference type="AlphaFoldDB" id="A0A2A2LY25"/>
<accession>A0A2A2LY25</accession>
<reference evidence="2 3" key="1">
    <citation type="journal article" date="2017" name="Curr. Biol.">
        <title>Genome architecture and evolution of a unichromosomal asexual nematode.</title>
        <authorList>
            <person name="Fradin H."/>
            <person name="Zegar C."/>
            <person name="Gutwein M."/>
            <person name="Lucas J."/>
            <person name="Kovtun M."/>
            <person name="Corcoran D."/>
            <person name="Baugh L.R."/>
            <person name="Kiontke K."/>
            <person name="Gunsalus K."/>
            <person name="Fitch D.H."/>
            <person name="Piano F."/>
        </authorList>
    </citation>
    <scope>NUCLEOTIDE SEQUENCE [LARGE SCALE GENOMIC DNA]</scope>
    <source>
        <strain evidence="2">PF1309</strain>
    </source>
</reference>
<keyword evidence="3" id="KW-1185">Reference proteome</keyword>
<gene>
    <name evidence="2" type="ORF">WR25_10966</name>
</gene>
<keyword evidence="1" id="KW-0812">Transmembrane</keyword>
<evidence type="ECO:0000313" key="2">
    <source>
        <dbReference type="EMBL" id="PAV91151.1"/>
    </source>
</evidence>
<evidence type="ECO:0000256" key="1">
    <source>
        <dbReference type="SAM" id="Phobius"/>
    </source>
</evidence>
<proteinExistence type="predicted"/>
<comment type="caution">
    <text evidence="2">The sequence shown here is derived from an EMBL/GenBank/DDBJ whole genome shotgun (WGS) entry which is preliminary data.</text>
</comment>
<keyword evidence="1" id="KW-1133">Transmembrane helix</keyword>
<dbReference type="EMBL" id="LIAE01006334">
    <property type="protein sequence ID" value="PAV91151.1"/>
    <property type="molecule type" value="Genomic_DNA"/>
</dbReference>
<name>A0A2A2LY25_9BILA</name>